<dbReference type="InterPro" id="IPR003416">
    <property type="entry name" value="MgtC/SapB/SrpB/YhiD_fam"/>
</dbReference>
<feature type="transmembrane region" description="Helical" evidence="7">
    <location>
        <begin position="100"/>
        <end position="118"/>
    </location>
</feature>
<name>A0A081KDQ2_9GAMM</name>
<evidence type="ECO:0000256" key="3">
    <source>
        <dbReference type="ARBA" id="ARBA00022475"/>
    </source>
</evidence>
<evidence type="ECO:0000256" key="5">
    <source>
        <dbReference type="ARBA" id="ARBA00022989"/>
    </source>
</evidence>
<comment type="caution">
    <text evidence="9">The sequence shown here is derived from an EMBL/GenBank/DDBJ whole genome shotgun (WGS) entry which is preliminary data.</text>
</comment>
<evidence type="ECO:0000256" key="1">
    <source>
        <dbReference type="ARBA" id="ARBA00004651"/>
    </source>
</evidence>
<feature type="domain" description="MgtC/SapB/SrpB/YhiD N-terminal" evidence="8">
    <location>
        <begin position="18"/>
        <end position="140"/>
    </location>
</feature>
<keyword evidence="6 7" id="KW-0472">Membrane</keyword>
<sequence length="164" mass="17298">MIPIESFLDISPLNWKALLTSLLCGTLLGAERQFRGKPVGIRTASLITLGTSLVIILSKSVVAEATDPSRIIGQMITGIGFIGAGVMFSRDGLVQGVTSAATIWILAAIGIAIGLGYYEAAVKVSLYALLILTSVNVLERLFKSLNRGVHVKNAKAGNQSISDQ</sequence>
<evidence type="ECO:0000256" key="6">
    <source>
        <dbReference type="ARBA" id="ARBA00023136"/>
    </source>
</evidence>
<gene>
    <name evidence="9" type="ORF">GV64_17435</name>
</gene>
<dbReference type="InterPro" id="IPR049177">
    <property type="entry name" value="MgtC_SapB_SrpB_YhiD_N"/>
</dbReference>
<evidence type="ECO:0000256" key="4">
    <source>
        <dbReference type="ARBA" id="ARBA00022692"/>
    </source>
</evidence>
<feature type="transmembrane region" description="Helical" evidence="7">
    <location>
        <begin position="39"/>
        <end position="59"/>
    </location>
</feature>
<dbReference type="EMBL" id="JOJP01000001">
    <property type="protein sequence ID" value="KEI72278.1"/>
    <property type="molecule type" value="Genomic_DNA"/>
</dbReference>
<evidence type="ECO:0000256" key="7">
    <source>
        <dbReference type="RuleBase" id="RU365041"/>
    </source>
</evidence>
<evidence type="ECO:0000256" key="2">
    <source>
        <dbReference type="ARBA" id="ARBA00009298"/>
    </source>
</evidence>
<dbReference type="Pfam" id="PF02308">
    <property type="entry name" value="MgtC"/>
    <property type="match status" value="1"/>
</dbReference>
<keyword evidence="3" id="KW-1003">Cell membrane</keyword>
<dbReference type="GO" id="GO:0005886">
    <property type="term" value="C:plasma membrane"/>
    <property type="evidence" value="ECO:0007669"/>
    <property type="project" value="UniProtKB-SubCell"/>
</dbReference>
<protein>
    <recommendedName>
        <fullName evidence="7">Protein MgtC</fullName>
    </recommendedName>
</protein>
<comment type="similarity">
    <text evidence="2 7">Belongs to the MgtC/SapB family.</text>
</comment>
<organism evidence="9 10">
    <name type="scientific">Endozoicomonas elysicola</name>
    <dbReference type="NCBI Taxonomy" id="305900"/>
    <lineage>
        <taxon>Bacteria</taxon>
        <taxon>Pseudomonadati</taxon>
        <taxon>Pseudomonadota</taxon>
        <taxon>Gammaproteobacteria</taxon>
        <taxon>Oceanospirillales</taxon>
        <taxon>Endozoicomonadaceae</taxon>
        <taxon>Endozoicomonas</taxon>
    </lineage>
</organism>
<keyword evidence="5 7" id="KW-1133">Transmembrane helix</keyword>
<comment type="subcellular location">
    <subcellularLocation>
        <location evidence="7">Cell inner membrane</location>
        <topology evidence="7">Multi-pass membrane protein</topology>
    </subcellularLocation>
    <subcellularLocation>
        <location evidence="1">Cell membrane</location>
        <topology evidence="1">Multi-pass membrane protein</topology>
    </subcellularLocation>
</comment>
<keyword evidence="7" id="KW-0997">Cell inner membrane</keyword>
<dbReference type="RefSeq" id="WP_020583820.1">
    <property type="nucleotide sequence ID" value="NZ_JOJP01000001.1"/>
</dbReference>
<dbReference type="PANTHER" id="PTHR33778:SF1">
    <property type="entry name" value="MAGNESIUM TRANSPORTER YHID-RELATED"/>
    <property type="match status" value="1"/>
</dbReference>
<dbReference type="eggNOG" id="COG1285">
    <property type="taxonomic scope" value="Bacteria"/>
</dbReference>
<dbReference type="AlphaFoldDB" id="A0A081KDQ2"/>
<dbReference type="PRINTS" id="PR01837">
    <property type="entry name" value="MGTCSAPBPROT"/>
</dbReference>
<evidence type="ECO:0000313" key="9">
    <source>
        <dbReference type="EMBL" id="KEI72278.1"/>
    </source>
</evidence>
<evidence type="ECO:0000313" key="10">
    <source>
        <dbReference type="Proteomes" id="UP000027997"/>
    </source>
</evidence>
<evidence type="ECO:0000259" key="8">
    <source>
        <dbReference type="Pfam" id="PF02308"/>
    </source>
</evidence>
<dbReference type="PANTHER" id="PTHR33778">
    <property type="entry name" value="PROTEIN MGTC"/>
    <property type="match status" value="1"/>
</dbReference>
<keyword evidence="10" id="KW-1185">Reference proteome</keyword>
<feature type="transmembrane region" description="Helical" evidence="7">
    <location>
        <begin position="71"/>
        <end position="88"/>
    </location>
</feature>
<keyword evidence="4 7" id="KW-0812">Transmembrane</keyword>
<accession>A0A081KDQ2</accession>
<dbReference type="STRING" id="305900.GV64_17435"/>
<reference evidence="9 10" key="1">
    <citation type="submission" date="2014-06" db="EMBL/GenBank/DDBJ databases">
        <title>Whole Genome Sequences of Three Symbiotic Endozoicomonas Bacteria.</title>
        <authorList>
            <person name="Neave M.J."/>
            <person name="Apprill A."/>
            <person name="Voolstra C.R."/>
        </authorList>
    </citation>
    <scope>NUCLEOTIDE SEQUENCE [LARGE SCALE GENOMIC DNA]</scope>
    <source>
        <strain evidence="9 10">DSM 22380</strain>
    </source>
</reference>
<dbReference type="Proteomes" id="UP000027997">
    <property type="component" value="Unassembled WGS sequence"/>
</dbReference>
<proteinExistence type="inferred from homology"/>